<organism evidence="2">
    <name type="scientific">Candidatus Methylacidiphilum fumarolicum</name>
    <dbReference type="NCBI Taxonomy" id="591154"/>
    <lineage>
        <taxon>Bacteria</taxon>
        <taxon>Pseudomonadati</taxon>
        <taxon>Verrucomicrobiota</taxon>
        <taxon>Methylacidiphilae</taxon>
        <taxon>Methylacidiphilales</taxon>
        <taxon>Methylacidiphilaceae</taxon>
        <taxon>Methylacidiphilum (ex Ratnadevi et al. 2023)</taxon>
    </lineage>
</organism>
<dbReference type="AlphaFoldDB" id="A9Q6C5"/>
<feature type="transmembrane region" description="Helical" evidence="1">
    <location>
        <begin position="232"/>
        <end position="251"/>
    </location>
</feature>
<dbReference type="InterPro" id="IPR006980">
    <property type="entry name" value="NH3_CH4_mOase_C"/>
</dbReference>
<keyword evidence="1" id="KW-1133">Transmembrane helix</keyword>
<feature type="transmembrane region" description="Helical" evidence="1">
    <location>
        <begin position="194"/>
        <end position="212"/>
    </location>
</feature>
<feature type="transmembrane region" description="Helical" evidence="1">
    <location>
        <begin position="164"/>
        <end position="182"/>
    </location>
</feature>
<dbReference type="InterPro" id="IPR023349">
    <property type="entry name" value="NH3_CH4_mOase_C_sf"/>
</dbReference>
<dbReference type="Gene3D" id="1.20.1050.50">
    <property type="entry name" value="Particulate methane monooxygenase subunit c2. Chain: C"/>
    <property type="match status" value="1"/>
</dbReference>
<reference evidence="2" key="1">
    <citation type="journal article" date="2007" name="Nature">
        <title>Methanotrophy below pH 1 by a new Verrucomicrobia species.</title>
        <authorList>
            <person name="Pol A."/>
            <person name="Heijmans K."/>
            <person name="Harhangi H.R."/>
            <person name="Tedesco D."/>
            <person name="Jetten M.S."/>
            <person name="Op den Camp H.J."/>
        </authorList>
    </citation>
    <scope>NUCLEOTIDE SEQUENCE</scope>
    <source>
        <strain evidence="2">SolV</strain>
    </source>
</reference>
<evidence type="ECO:0000256" key="1">
    <source>
        <dbReference type="SAM" id="Phobius"/>
    </source>
</evidence>
<keyword evidence="1" id="KW-0812">Transmembrane</keyword>
<dbReference type="Pfam" id="PF04896">
    <property type="entry name" value="AmoC"/>
    <property type="match status" value="1"/>
</dbReference>
<feature type="transmembrane region" description="Helical" evidence="1">
    <location>
        <begin position="120"/>
        <end position="138"/>
    </location>
</feature>
<gene>
    <name evidence="2" type="primary">pmoC2</name>
</gene>
<proteinExistence type="predicted"/>
<dbReference type="CDD" id="cd19412">
    <property type="entry name" value="pMMO-AMO_C"/>
    <property type="match status" value="1"/>
</dbReference>
<reference evidence="2" key="2">
    <citation type="journal article" date="2009" name="Environ. Microbiol. Rep.">
        <title>Environmental, genomic and taxonomic perspectives on methanotrophic Verrucomicrobia.</title>
        <authorList>
            <person name="Op den Camp H.J.M."/>
            <person name="Islam T."/>
            <person name="Stott M.B."/>
            <person name="Harhangi H.R."/>
            <person name="Hynes A."/>
            <person name="Schouten S."/>
            <person name="Jetten M.S.M."/>
            <person name="Birkeland N.-K."/>
            <person name="Pol A."/>
            <person name="Dunfield P.F."/>
        </authorList>
    </citation>
    <scope>NUCLEOTIDE SEQUENCE</scope>
    <source>
        <strain evidence="2">SolV</strain>
    </source>
</reference>
<dbReference type="NCBIfam" id="TIGR03078">
    <property type="entry name" value="CH4_NH3mon_ox_C"/>
    <property type="match status" value="1"/>
</dbReference>
<keyword evidence="2" id="KW-0503">Monooxygenase</keyword>
<feature type="transmembrane region" description="Helical" evidence="1">
    <location>
        <begin position="37"/>
        <end position="54"/>
    </location>
</feature>
<protein>
    <submittedName>
        <fullName evidence="2">Methane monooxygenase subunit gamma</fullName>
    </submittedName>
</protein>
<evidence type="ECO:0000313" key="2">
    <source>
        <dbReference type="EMBL" id="ABU88151.1"/>
    </source>
</evidence>
<keyword evidence="2" id="KW-0560">Oxidoreductase</keyword>
<keyword evidence="1" id="KW-0472">Membrane</keyword>
<sequence length="289" mass="33490">MKAVWYEQLNRRNSMAQATTATTIAIPERSLFSWNRMWLGIGLLSGWYILVNLYERAFAFTKGLDYTSPEYQTYWMNLLLAELALEALSFIAVCTWLWVTRDRNLENISPVEELRRYWNLGLFIVVYTVGLYWGASYFTEQDGTWHQTVIRDTDFTPSHIIEFYQSYPIYIILGVGSFMYAITRLPMFARSFSIPYAVLVGSPLMIFPNVGLNEFGHTRWFMEELFVAPLHWGFVAFGWGALAIMGVWLQACPRVYELIKQVYLGKTATSPVKVMEEPEKSVDPAYCEV</sequence>
<name>A9Q6C5_9BACT</name>
<dbReference type="NCBIfam" id="NF041641">
    <property type="entry name" value="AmoC_BACT"/>
    <property type="match status" value="1"/>
</dbReference>
<dbReference type="GO" id="GO:0004497">
    <property type="term" value="F:monooxygenase activity"/>
    <property type="evidence" value="ECO:0007669"/>
    <property type="project" value="UniProtKB-KW"/>
</dbReference>
<feature type="transmembrane region" description="Helical" evidence="1">
    <location>
        <begin position="74"/>
        <end position="99"/>
    </location>
</feature>
<accession>A9Q6C5</accession>
<dbReference type="EMBL" id="EF591086">
    <property type="protein sequence ID" value="ABU88151.1"/>
    <property type="molecule type" value="Genomic_DNA"/>
</dbReference>